<dbReference type="Proteomes" id="UP001476950">
    <property type="component" value="Unassembled WGS sequence"/>
</dbReference>
<evidence type="ECO:0008006" key="4">
    <source>
        <dbReference type="Google" id="ProtNLM"/>
    </source>
</evidence>
<feature type="chain" id="PRO_5046003070" description="Secreted protein" evidence="1">
    <location>
        <begin position="26"/>
        <end position="178"/>
    </location>
</feature>
<proteinExistence type="predicted"/>
<evidence type="ECO:0000256" key="1">
    <source>
        <dbReference type="SAM" id="SignalP"/>
    </source>
</evidence>
<comment type="caution">
    <text evidence="2">The sequence shown here is derived from an EMBL/GenBank/DDBJ whole genome shotgun (WGS) entry which is preliminary data.</text>
</comment>
<keyword evidence="1" id="KW-0732">Signal</keyword>
<evidence type="ECO:0000313" key="2">
    <source>
        <dbReference type="EMBL" id="MEP1060424.1"/>
    </source>
</evidence>
<evidence type="ECO:0000313" key="3">
    <source>
        <dbReference type="Proteomes" id="UP001476950"/>
    </source>
</evidence>
<sequence length="178" mass="19151">MNLLRWAVVSVVTTALSLSTSGASSRPTEPDYPCYVQTQSGRIVNLTALCTGKPTAINVASDPIVRQTALKPQKQAAKGGQVAETAREIKGRGDNGWTLSGKVQNQTKQSIRDLRVTVSIDVGSKKLVESMRTKQSAVPPGGYADFEVAIPGDPDHRPDFRVALTQWRNEDGTAGQYP</sequence>
<gene>
    <name evidence="2" type="ORF">NDI38_18475</name>
</gene>
<keyword evidence="3" id="KW-1185">Reference proteome</keyword>
<protein>
    <recommendedName>
        <fullName evidence="4">Secreted protein</fullName>
    </recommendedName>
</protein>
<reference evidence="2 3" key="1">
    <citation type="submission" date="2022-04" db="EMBL/GenBank/DDBJ databases">
        <title>Positive selection, recombination, and allopatry shape intraspecific diversity of widespread and dominant cyanobacteria.</title>
        <authorList>
            <person name="Wei J."/>
            <person name="Shu W."/>
            <person name="Hu C."/>
        </authorList>
    </citation>
    <scope>NUCLEOTIDE SEQUENCE [LARGE SCALE GENOMIC DNA]</scope>
    <source>
        <strain evidence="2 3">AS-A4</strain>
    </source>
</reference>
<dbReference type="RefSeq" id="WP_190452367.1">
    <property type="nucleotide sequence ID" value="NZ_JAMPLM010000018.1"/>
</dbReference>
<organism evidence="2 3">
    <name type="scientific">Stenomitos frigidus AS-A4</name>
    <dbReference type="NCBI Taxonomy" id="2933935"/>
    <lineage>
        <taxon>Bacteria</taxon>
        <taxon>Bacillati</taxon>
        <taxon>Cyanobacteriota</taxon>
        <taxon>Cyanophyceae</taxon>
        <taxon>Leptolyngbyales</taxon>
        <taxon>Leptolyngbyaceae</taxon>
        <taxon>Stenomitos</taxon>
    </lineage>
</organism>
<feature type="signal peptide" evidence="1">
    <location>
        <begin position="1"/>
        <end position="25"/>
    </location>
</feature>
<dbReference type="EMBL" id="JAMPLM010000018">
    <property type="protein sequence ID" value="MEP1060424.1"/>
    <property type="molecule type" value="Genomic_DNA"/>
</dbReference>
<name>A0ABV0KMG6_9CYAN</name>
<accession>A0ABV0KMG6</accession>